<keyword evidence="3" id="KW-1185">Reference proteome</keyword>
<dbReference type="AlphaFoldDB" id="A0A4S3TLW7"/>
<dbReference type="InterPro" id="IPR058314">
    <property type="entry name" value="DUF8001"/>
</dbReference>
<feature type="domain" description="DUF8001" evidence="1">
    <location>
        <begin position="1"/>
        <end position="77"/>
    </location>
</feature>
<evidence type="ECO:0000259" key="1">
    <source>
        <dbReference type="Pfam" id="PF26008"/>
    </source>
</evidence>
<dbReference type="EMBL" id="RBZW01000021">
    <property type="protein sequence ID" value="THE65194.1"/>
    <property type="molecule type" value="Genomic_DNA"/>
</dbReference>
<accession>A0A4S3TLW7</accession>
<protein>
    <recommendedName>
        <fullName evidence="1">DUF8001 domain-containing protein</fullName>
    </recommendedName>
</protein>
<dbReference type="Proteomes" id="UP000318864">
    <property type="component" value="Unassembled WGS sequence"/>
</dbReference>
<evidence type="ECO:0000313" key="3">
    <source>
        <dbReference type="Proteomes" id="UP000318864"/>
    </source>
</evidence>
<gene>
    <name evidence="2" type="ORF">D8Y22_08230</name>
</gene>
<name>A0A4S3TLW7_9EURY</name>
<comment type="caution">
    <text evidence="2">The sequence shown here is derived from an EMBL/GenBank/DDBJ whole genome shotgun (WGS) entry which is preliminary data.</text>
</comment>
<organism evidence="2 3">
    <name type="scientific">Salinadaptatus halalkaliphilus</name>
    <dbReference type="NCBI Taxonomy" id="2419781"/>
    <lineage>
        <taxon>Archaea</taxon>
        <taxon>Methanobacteriati</taxon>
        <taxon>Methanobacteriota</taxon>
        <taxon>Stenosarchaea group</taxon>
        <taxon>Halobacteria</taxon>
        <taxon>Halobacteriales</taxon>
        <taxon>Natrialbaceae</taxon>
        <taxon>Salinadaptatus</taxon>
    </lineage>
</organism>
<sequence>MTETLRINRKDLTSREIVRELDAGNRVIVEVEVLGRSLNMALRRQAETYYCDTPMKLLTFETEEEMRACLERYRLASAAGDEPETELSAS</sequence>
<dbReference type="OrthoDB" id="258836at2157"/>
<proteinExistence type="predicted"/>
<dbReference type="RefSeq" id="WP_141464224.1">
    <property type="nucleotide sequence ID" value="NZ_RBZW01000021.1"/>
</dbReference>
<reference evidence="2 3" key="1">
    <citation type="submission" date="2018-10" db="EMBL/GenBank/DDBJ databases">
        <title>Natronolimnobius sp. XQ-INN 246 isolated from Inner Mongolia Autonomous Region of China.</title>
        <authorList>
            <person name="Xue Q."/>
        </authorList>
    </citation>
    <scope>NUCLEOTIDE SEQUENCE [LARGE SCALE GENOMIC DNA]</scope>
    <source>
        <strain evidence="2 3">XQ-INN 246</strain>
    </source>
</reference>
<evidence type="ECO:0000313" key="2">
    <source>
        <dbReference type="EMBL" id="THE65194.1"/>
    </source>
</evidence>
<dbReference type="Pfam" id="PF26008">
    <property type="entry name" value="DUF8001"/>
    <property type="match status" value="1"/>
</dbReference>